<name>A0A6P8Z1S0_THRPL</name>
<keyword evidence="2" id="KW-1185">Reference proteome</keyword>
<keyword evidence="1" id="KW-0732">Signal</keyword>
<feature type="signal peptide" evidence="1">
    <location>
        <begin position="1"/>
        <end position="22"/>
    </location>
</feature>
<reference evidence="3" key="1">
    <citation type="submission" date="2025-08" db="UniProtKB">
        <authorList>
            <consortium name="RefSeq"/>
        </authorList>
    </citation>
    <scope>IDENTIFICATION</scope>
    <source>
        <tissue evidence="3">Total insect</tissue>
    </source>
</reference>
<dbReference type="Proteomes" id="UP000515158">
    <property type="component" value="Unplaced"/>
</dbReference>
<evidence type="ECO:0000313" key="3">
    <source>
        <dbReference type="RefSeq" id="XP_034240517.1"/>
    </source>
</evidence>
<dbReference type="PANTHER" id="PTHR37159:SF1">
    <property type="entry name" value="GH11867P"/>
    <property type="match status" value="1"/>
</dbReference>
<dbReference type="InParanoid" id="A0A6P8Z1S0"/>
<dbReference type="KEGG" id="tpal:117644912"/>
<dbReference type="AlphaFoldDB" id="A0A6P8Z1S0"/>
<proteinExistence type="predicted"/>
<dbReference type="RefSeq" id="XP_034240517.1">
    <property type="nucleotide sequence ID" value="XM_034384626.1"/>
</dbReference>
<dbReference type="PANTHER" id="PTHR37159">
    <property type="entry name" value="GH11867P"/>
    <property type="match status" value="1"/>
</dbReference>
<sequence>MWRAVLALLAVLCAHAIVPADAFLVKTALLRDLGRRARPARSSAGGCPFSGNALPRDKLVPESLRDIVQGVAFPGDSGVAPDVPPAWLDRQKFERGQAFSRKNFFSLAYAESLSLLINFLFPGELQPLIFTRRSSTVYDSYKRYFDTVARVKSWYESDPWTPNTTAYNNIATVRGYHLDASRRMRQASPDALRLNTTFGPHSDPPHIWSGATVERMCEDAREGACPSDAVDAVLKDRDVTKRVHLNQFDMSLTQFAFSGLIATFPERFGLHGNLERELDAFCHVWAALGYALGIQDKYNFNLGGLALTRRRTRDVLEHFAKPRLRTVNRDWEHMTRVLFEGLSLYNPGVSYEASVLYMMDLLGVAAPRLTASLTPTQRLVHSSIGVFMEGAMRVPSIRTWANQEVANNLRKAGRNADSQRYKESIEKRSYRYQFLPTPSRYQCA</sequence>
<evidence type="ECO:0000256" key="1">
    <source>
        <dbReference type="SAM" id="SignalP"/>
    </source>
</evidence>
<gene>
    <name evidence="3" type="primary">LOC117644912</name>
</gene>
<dbReference type="OrthoDB" id="6361347at2759"/>
<protein>
    <submittedName>
        <fullName evidence="3">Uncharacterized protein LOC117644912</fullName>
    </submittedName>
</protein>
<organism evidence="3">
    <name type="scientific">Thrips palmi</name>
    <name type="common">Melon thrips</name>
    <dbReference type="NCBI Taxonomy" id="161013"/>
    <lineage>
        <taxon>Eukaryota</taxon>
        <taxon>Metazoa</taxon>
        <taxon>Ecdysozoa</taxon>
        <taxon>Arthropoda</taxon>
        <taxon>Hexapoda</taxon>
        <taxon>Insecta</taxon>
        <taxon>Pterygota</taxon>
        <taxon>Neoptera</taxon>
        <taxon>Paraneoptera</taxon>
        <taxon>Thysanoptera</taxon>
        <taxon>Terebrantia</taxon>
        <taxon>Thripoidea</taxon>
        <taxon>Thripidae</taxon>
        <taxon>Thrips</taxon>
    </lineage>
</organism>
<accession>A0A6P8Z1S0</accession>
<feature type="chain" id="PRO_5027553252" evidence="1">
    <location>
        <begin position="23"/>
        <end position="444"/>
    </location>
</feature>
<dbReference type="GeneID" id="117644912"/>
<evidence type="ECO:0000313" key="2">
    <source>
        <dbReference type="Proteomes" id="UP000515158"/>
    </source>
</evidence>